<dbReference type="AlphaFoldDB" id="A0A1Q8SUL0"/>
<reference evidence="2 3" key="1">
    <citation type="submission" date="2016-12" db="EMBL/GenBank/DDBJ databases">
        <title>Draft genome sequences of strains Salinicola socius SMB35, Salinicola sp. MH3R3-1 and Chromohalobacter sp. SMB17 from the Verkhnekamsk potash mining region of Russia.</title>
        <authorList>
            <person name="Mavrodi D.V."/>
            <person name="Olsson B.E."/>
            <person name="Korsakova E.S."/>
            <person name="Pyankova A."/>
            <person name="Mavrodi O.V."/>
            <person name="Plotnikova E.G."/>
        </authorList>
    </citation>
    <scope>NUCLEOTIDE SEQUENCE [LARGE SCALE GENOMIC DNA]</scope>
    <source>
        <strain evidence="2 3">SMB35</strain>
    </source>
</reference>
<sequence length="161" mass="18201">MRLLKFAGLICAFFALSLGQTVYVEPAAAESQFAQVDSFRAGVQRIFSPSILEDVDFKNGHGEIVFHAPKVLPDYFEAGDKVNKIFALESARLFRDMPTLKSLDMAILVEGEARAISLERGAVEDYYSVDFTQLSDKRRWQSFVADNDSNEMRQAFVDNFR</sequence>
<evidence type="ECO:0000313" key="2">
    <source>
        <dbReference type="EMBL" id="OLO05093.1"/>
    </source>
</evidence>
<evidence type="ECO:0008006" key="4">
    <source>
        <dbReference type="Google" id="ProtNLM"/>
    </source>
</evidence>
<evidence type="ECO:0000313" key="3">
    <source>
        <dbReference type="Proteomes" id="UP000186878"/>
    </source>
</evidence>
<evidence type="ECO:0000256" key="1">
    <source>
        <dbReference type="SAM" id="SignalP"/>
    </source>
</evidence>
<dbReference type="Proteomes" id="UP000186878">
    <property type="component" value="Unassembled WGS sequence"/>
</dbReference>
<keyword evidence="1" id="KW-0732">Signal</keyword>
<dbReference type="OrthoDB" id="6880826at2"/>
<feature type="chain" id="PRO_5012593151" description="DUF3016 domain-containing protein" evidence="1">
    <location>
        <begin position="25"/>
        <end position="161"/>
    </location>
</feature>
<dbReference type="RefSeq" id="WP_075569190.1">
    <property type="nucleotide sequence ID" value="NZ_MSDO01000005.1"/>
</dbReference>
<dbReference type="STRING" id="404433.BTW07_05625"/>
<dbReference type="EMBL" id="MSDO01000005">
    <property type="protein sequence ID" value="OLO05093.1"/>
    <property type="molecule type" value="Genomic_DNA"/>
</dbReference>
<keyword evidence="3" id="KW-1185">Reference proteome</keyword>
<accession>A0A1Q8SUL0</accession>
<feature type="signal peptide" evidence="1">
    <location>
        <begin position="1"/>
        <end position="24"/>
    </location>
</feature>
<gene>
    <name evidence="2" type="ORF">BTW07_05625</name>
</gene>
<name>A0A1Q8SUL0_9GAMM</name>
<proteinExistence type="predicted"/>
<protein>
    <recommendedName>
        <fullName evidence="4">DUF3016 domain-containing protein</fullName>
    </recommendedName>
</protein>
<comment type="caution">
    <text evidence="2">The sequence shown here is derived from an EMBL/GenBank/DDBJ whole genome shotgun (WGS) entry which is preliminary data.</text>
</comment>
<organism evidence="2 3">
    <name type="scientific">Salinicola socius</name>
    <dbReference type="NCBI Taxonomy" id="404433"/>
    <lineage>
        <taxon>Bacteria</taxon>
        <taxon>Pseudomonadati</taxon>
        <taxon>Pseudomonadota</taxon>
        <taxon>Gammaproteobacteria</taxon>
        <taxon>Oceanospirillales</taxon>
        <taxon>Halomonadaceae</taxon>
        <taxon>Salinicola</taxon>
    </lineage>
</organism>